<dbReference type="InterPro" id="IPR036005">
    <property type="entry name" value="Creatinase/aminopeptidase-like"/>
</dbReference>
<dbReference type="AlphaFoldDB" id="A0A167M3Y0"/>
<gene>
    <name evidence="3" type="ORF">CALVIDRAFT_140854</name>
</gene>
<organism evidence="3 4">
    <name type="scientific">Calocera viscosa (strain TUFC12733)</name>
    <dbReference type="NCBI Taxonomy" id="1330018"/>
    <lineage>
        <taxon>Eukaryota</taxon>
        <taxon>Fungi</taxon>
        <taxon>Dikarya</taxon>
        <taxon>Basidiomycota</taxon>
        <taxon>Agaricomycotina</taxon>
        <taxon>Dacrymycetes</taxon>
        <taxon>Dacrymycetales</taxon>
        <taxon>Dacrymycetaceae</taxon>
        <taxon>Calocera</taxon>
    </lineage>
</organism>
<keyword evidence="3" id="KW-0031">Aminopeptidase</keyword>
<evidence type="ECO:0000313" key="4">
    <source>
        <dbReference type="Proteomes" id="UP000076738"/>
    </source>
</evidence>
<evidence type="ECO:0000256" key="1">
    <source>
        <dbReference type="SAM" id="SignalP"/>
    </source>
</evidence>
<dbReference type="Pfam" id="PF00557">
    <property type="entry name" value="Peptidase_M24"/>
    <property type="match status" value="1"/>
</dbReference>
<feature type="signal peptide" evidence="1">
    <location>
        <begin position="1"/>
        <end position="22"/>
    </location>
</feature>
<evidence type="ECO:0000313" key="3">
    <source>
        <dbReference type="EMBL" id="KZO96310.1"/>
    </source>
</evidence>
<accession>A0A167M3Y0</accession>
<reference evidence="3 4" key="1">
    <citation type="journal article" date="2016" name="Mol. Biol. Evol.">
        <title>Comparative Genomics of Early-Diverging Mushroom-Forming Fungi Provides Insights into the Origins of Lignocellulose Decay Capabilities.</title>
        <authorList>
            <person name="Nagy L.G."/>
            <person name="Riley R."/>
            <person name="Tritt A."/>
            <person name="Adam C."/>
            <person name="Daum C."/>
            <person name="Floudas D."/>
            <person name="Sun H."/>
            <person name="Yadav J.S."/>
            <person name="Pangilinan J."/>
            <person name="Larsson K.H."/>
            <person name="Matsuura K."/>
            <person name="Barry K."/>
            <person name="Labutti K."/>
            <person name="Kuo R."/>
            <person name="Ohm R.A."/>
            <person name="Bhattacharya S.S."/>
            <person name="Shirouzu T."/>
            <person name="Yoshinaga Y."/>
            <person name="Martin F.M."/>
            <person name="Grigoriev I.V."/>
            <person name="Hibbett D.S."/>
        </authorList>
    </citation>
    <scope>NUCLEOTIDE SEQUENCE [LARGE SCALE GENOMIC DNA]</scope>
    <source>
        <strain evidence="3 4">TUFC12733</strain>
    </source>
</reference>
<feature type="domain" description="Peptidase M24" evidence="2">
    <location>
        <begin position="219"/>
        <end position="395"/>
    </location>
</feature>
<keyword evidence="4" id="KW-1185">Reference proteome</keyword>
<keyword evidence="3" id="KW-0645">Protease</keyword>
<evidence type="ECO:0000259" key="2">
    <source>
        <dbReference type="Pfam" id="PF00557"/>
    </source>
</evidence>
<dbReference type="Proteomes" id="UP000076738">
    <property type="component" value="Unassembled WGS sequence"/>
</dbReference>
<proteinExistence type="predicted"/>
<keyword evidence="1" id="KW-0732">Signal</keyword>
<dbReference type="GO" id="GO:0004177">
    <property type="term" value="F:aminopeptidase activity"/>
    <property type="evidence" value="ECO:0007669"/>
    <property type="project" value="UniProtKB-KW"/>
</dbReference>
<keyword evidence="3" id="KW-0378">Hydrolase</keyword>
<feature type="chain" id="PRO_5007890163" evidence="1">
    <location>
        <begin position="23"/>
        <end position="449"/>
    </location>
</feature>
<dbReference type="SUPFAM" id="SSF55920">
    <property type="entry name" value="Creatinase/aminopeptidase"/>
    <property type="match status" value="1"/>
</dbReference>
<dbReference type="STRING" id="1330018.A0A167M3Y0"/>
<dbReference type="InterPro" id="IPR000994">
    <property type="entry name" value="Pept_M24"/>
</dbReference>
<protein>
    <submittedName>
        <fullName evidence="3">Xaa-Pro aminopeptidase family enzyme</fullName>
    </submittedName>
</protein>
<dbReference type="Gene3D" id="3.90.230.10">
    <property type="entry name" value="Creatinase/methionine aminopeptidase superfamily"/>
    <property type="match status" value="1"/>
</dbReference>
<sequence>MATMVSLRALLAVLLTLTAVAAQASLSPQYKRLPDLRHRAELENAWTAKRLATVPKLLKRYGVDAWLISQREYAEDTAFRSYKPATTFYARRRTVSLFHANDSSLAGSPNPITWIDITPEVWTDLDRVLEAYEPDRIAINDDPTGHIAFSDGLHSGERKAVIKALDKKWVDRFTTIPLIAIEFISYRVGGEGPEGQLFWYRAMMENVWAMIDEGFSNRIVTPGLTTTTDVEWWFREKMDNMNVTTWFHPSVTRYRAPMVDMAGHDHSIIQPGDMLHVDIGITALGMNTDTQHLAYVARWDGEHVPDGLKEGLRLANRMQDLTLEYMEEGKTGNLVLREVQEQMAHEGIVGKVYCHPIGDYGHAAGSVIGFVDHQEGMPVIGDLPILAHSAYSIELSSSYLVDEWGIEIPFQQEEDVHWDEDSESWKWVYGRQEKFHIVKWQPTLVNQAV</sequence>
<name>A0A167M3Y0_CALVF</name>
<dbReference type="EMBL" id="KV417285">
    <property type="protein sequence ID" value="KZO96310.1"/>
    <property type="molecule type" value="Genomic_DNA"/>
</dbReference>
<dbReference type="OrthoDB" id="3632757at2759"/>